<evidence type="ECO:0000313" key="10">
    <source>
        <dbReference type="Proteomes" id="UP001171111"/>
    </source>
</evidence>
<evidence type="ECO:0000259" key="7">
    <source>
        <dbReference type="Pfam" id="PF01272"/>
    </source>
</evidence>
<evidence type="ECO:0000256" key="3">
    <source>
        <dbReference type="ARBA" id="ARBA00023163"/>
    </source>
</evidence>
<dbReference type="Proteomes" id="UP001171111">
    <property type="component" value="Unassembled WGS sequence"/>
</dbReference>
<dbReference type="InterPro" id="IPR001437">
    <property type="entry name" value="Tscrpt_elong_fac_GreA/B_C"/>
</dbReference>
<keyword evidence="1 5" id="KW-0805">Transcription regulation</keyword>
<dbReference type="GO" id="GO:0003746">
    <property type="term" value="F:translation elongation factor activity"/>
    <property type="evidence" value="ECO:0007669"/>
    <property type="project" value="UniProtKB-KW"/>
</dbReference>
<sequence>MSEQMTIYGYSKLNDELKNLKLKERPECIKELDIARSHGDLKENAEYQAARERQRFIDNRISELGDIIANAKVIDPSTYAHDSVKFGSKVVFEDMDSGDEKCYTIVGSVESDLNRGLISIETPLAKQLLGKKEGDQIELSLPKGKSEIEIISISYEPIDFEGKK</sequence>
<keyword evidence="3 5" id="KW-0804">Transcription</keyword>
<accession>A0ABT8T6L7</accession>
<feature type="domain" description="Transcription elongation factor GreA/GreB C-terminal" evidence="7">
    <location>
        <begin position="81"/>
        <end position="155"/>
    </location>
</feature>
<dbReference type="InterPro" id="IPR036805">
    <property type="entry name" value="Tscrpt_elong_fac_GreA/B_N_sf"/>
</dbReference>
<evidence type="ECO:0000259" key="8">
    <source>
        <dbReference type="Pfam" id="PF03449"/>
    </source>
</evidence>
<dbReference type="InterPro" id="IPR022691">
    <property type="entry name" value="Tscrpt_elong_fac_GreA/B_N"/>
</dbReference>
<reference evidence="9 10" key="1">
    <citation type="submission" date="2023-06" db="EMBL/GenBank/DDBJ databases">
        <title>Campylobacter magnum sp. nov., isolated from cecal contents of domestic pigs (Sus scrofa domesticus).</title>
        <authorList>
            <person name="Papic B."/>
            <person name="Gruntar I."/>
        </authorList>
    </citation>
    <scope>NUCLEOTIDE SEQUENCE [LARGE SCALE GENOMIC DNA]</scope>
    <source>
        <strain evidence="10">34484-21</strain>
    </source>
</reference>
<organism evidence="9 10">
    <name type="scientific">Campylobacter magnus</name>
    <dbReference type="NCBI Taxonomy" id="3026462"/>
    <lineage>
        <taxon>Bacteria</taxon>
        <taxon>Pseudomonadati</taxon>
        <taxon>Campylobacterota</taxon>
        <taxon>Epsilonproteobacteria</taxon>
        <taxon>Campylobacterales</taxon>
        <taxon>Campylobacteraceae</taxon>
        <taxon>Campylobacter</taxon>
    </lineage>
</organism>
<dbReference type="SUPFAM" id="SSF54534">
    <property type="entry name" value="FKBP-like"/>
    <property type="match status" value="1"/>
</dbReference>
<dbReference type="HAMAP" id="MF_00105">
    <property type="entry name" value="GreA_GreB"/>
    <property type="match status" value="1"/>
</dbReference>
<comment type="function">
    <text evidence="4 5 6">Necessary for efficient RNA polymerase transcription elongation past template-encoded arresting sites. The arresting sites in DNA have the property of trapping a certain fraction of elongating RNA polymerases that pass through, resulting in locked ternary complexes. Cleavage of the nascent transcript by cleavage factors such as GreA or GreB allows the resumption of elongation from the new 3'terminus. GreA releases sequences of 2 to 3 nucleotides.</text>
</comment>
<dbReference type="InterPro" id="IPR028624">
    <property type="entry name" value="Tscrpt_elong_fac_GreA/B"/>
</dbReference>
<dbReference type="InterPro" id="IPR006359">
    <property type="entry name" value="Tscrpt_elong_fac_GreA"/>
</dbReference>
<dbReference type="InterPro" id="IPR036953">
    <property type="entry name" value="GreA/GreB_C_sf"/>
</dbReference>
<feature type="domain" description="Transcription elongation factor GreA/GreB N-terminal" evidence="8">
    <location>
        <begin position="4"/>
        <end position="73"/>
    </location>
</feature>
<protein>
    <recommendedName>
        <fullName evidence="5 6">Transcription elongation factor GreA</fullName>
    </recommendedName>
    <alternativeName>
        <fullName evidence="5">Transcript cleavage factor GreA</fullName>
    </alternativeName>
</protein>
<evidence type="ECO:0000256" key="2">
    <source>
        <dbReference type="ARBA" id="ARBA00023125"/>
    </source>
</evidence>
<dbReference type="SUPFAM" id="SSF46557">
    <property type="entry name" value="GreA transcript cleavage protein, N-terminal domain"/>
    <property type="match status" value="1"/>
</dbReference>
<dbReference type="EMBL" id="JAULJQ010000002">
    <property type="protein sequence ID" value="MDO2408865.1"/>
    <property type="molecule type" value="Genomic_DNA"/>
</dbReference>
<name>A0ABT8T6L7_9BACT</name>
<gene>
    <name evidence="5 9" type="primary">greA</name>
    <name evidence="9" type="ORF">Q2362_01965</name>
</gene>
<dbReference type="Gene3D" id="1.10.287.180">
    <property type="entry name" value="Transcription elongation factor, GreA/GreB, N-terminal domain"/>
    <property type="match status" value="1"/>
</dbReference>
<comment type="similarity">
    <text evidence="5 6">Belongs to the GreA/GreB family.</text>
</comment>
<dbReference type="NCBIfam" id="NF001261">
    <property type="entry name" value="PRK00226.1-2"/>
    <property type="match status" value="1"/>
</dbReference>
<comment type="caution">
    <text evidence="9">The sequence shown here is derived from an EMBL/GenBank/DDBJ whole genome shotgun (WGS) entry which is preliminary data.</text>
</comment>
<proteinExistence type="inferred from homology"/>
<keyword evidence="9" id="KW-0648">Protein biosynthesis</keyword>
<dbReference type="Pfam" id="PF01272">
    <property type="entry name" value="GreA_GreB"/>
    <property type="match status" value="1"/>
</dbReference>
<dbReference type="InterPro" id="IPR023459">
    <property type="entry name" value="Tscrpt_elong_fac_GreA/B_fam"/>
</dbReference>
<dbReference type="RefSeq" id="WP_302243616.1">
    <property type="nucleotide sequence ID" value="NZ_JAULJQ010000002.1"/>
</dbReference>
<dbReference type="NCBIfam" id="NF001263">
    <property type="entry name" value="PRK00226.1-4"/>
    <property type="match status" value="1"/>
</dbReference>
<dbReference type="NCBIfam" id="TIGR01462">
    <property type="entry name" value="greA"/>
    <property type="match status" value="1"/>
</dbReference>
<dbReference type="Gene3D" id="3.10.50.30">
    <property type="entry name" value="Transcription elongation factor, GreA/GreB, C-terminal domain"/>
    <property type="match status" value="1"/>
</dbReference>
<keyword evidence="9" id="KW-0251">Elongation factor</keyword>
<evidence type="ECO:0000313" key="9">
    <source>
        <dbReference type="EMBL" id="MDO2408865.1"/>
    </source>
</evidence>
<keyword evidence="2 5" id="KW-0238">DNA-binding</keyword>
<dbReference type="PANTHER" id="PTHR30437">
    <property type="entry name" value="TRANSCRIPTION ELONGATION FACTOR GREA"/>
    <property type="match status" value="1"/>
</dbReference>
<keyword evidence="10" id="KW-1185">Reference proteome</keyword>
<dbReference type="PANTHER" id="PTHR30437:SF4">
    <property type="entry name" value="TRANSCRIPTION ELONGATION FACTOR GREA"/>
    <property type="match status" value="1"/>
</dbReference>
<dbReference type="PIRSF" id="PIRSF006092">
    <property type="entry name" value="GreA_GreB"/>
    <property type="match status" value="1"/>
</dbReference>
<evidence type="ECO:0000256" key="6">
    <source>
        <dbReference type="RuleBase" id="RU000556"/>
    </source>
</evidence>
<evidence type="ECO:0000256" key="4">
    <source>
        <dbReference type="ARBA" id="ARBA00024916"/>
    </source>
</evidence>
<evidence type="ECO:0000256" key="5">
    <source>
        <dbReference type="HAMAP-Rule" id="MF_00105"/>
    </source>
</evidence>
<evidence type="ECO:0000256" key="1">
    <source>
        <dbReference type="ARBA" id="ARBA00023015"/>
    </source>
</evidence>
<dbReference type="Pfam" id="PF03449">
    <property type="entry name" value="GreA_GreB_N"/>
    <property type="match status" value="1"/>
</dbReference>